<protein>
    <submittedName>
        <fullName evidence="1">Uncharacterized protein</fullName>
    </submittedName>
</protein>
<dbReference type="EMBL" id="CP092488">
    <property type="protein sequence ID" value="UWI82310.1"/>
    <property type="molecule type" value="Genomic_DNA"/>
</dbReference>
<reference evidence="1" key="1">
    <citation type="submission" date="2022-08" db="EMBL/GenBank/DDBJ databases">
        <title>Whole genome sequencing of non-tuberculosis mycobacteria type-strains.</title>
        <authorList>
            <person name="Igarashi Y."/>
            <person name="Osugi A."/>
            <person name="Mitarai S."/>
        </authorList>
    </citation>
    <scope>NUCLEOTIDE SEQUENCE</scope>
    <source>
        <strain evidence="1">DSM 45127</strain>
    </source>
</reference>
<keyword evidence="2" id="KW-1185">Reference proteome</keyword>
<dbReference type="RefSeq" id="WP_260060474.1">
    <property type="nucleotide sequence ID" value="NZ_CP092488.2"/>
</dbReference>
<accession>A0ABY5U6W7</accession>
<proteinExistence type="predicted"/>
<sequence>MRLVLPLAAIAVLAVVIRSRSSVEVWHVAADQTDGRHPDPQGP</sequence>
<dbReference type="Proteomes" id="UP001055336">
    <property type="component" value="Chromosome"/>
</dbReference>
<evidence type="ECO:0000313" key="1">
    <source>
        <dbReference type="EMBL" id="UWI82310.1"/>
    </source>
</evidence>
<name>A0ABY5U6W7_9MYCO</name>
<evidence type="ECO:0000313" key="2">
    <source>
        <dbReference type="Proteomes" id="UP001055336"/>
    </source>
</evidence>
<gene>
    <name evidence="1" type="ORF">MKK62_26395</name>
</gene>
<organism evidence="1 2">
    <name type="scientific">Mycobacterium paraterrae</name>
    <dbReference type="NCBI Taxonomy" id="577492"/>
    <lineage>
        <taxon>Bacteria</taxon>
        <taxon>Bacillati</taxon>
        <taxon>Actinomycetota</taxon>
        <taxon>Actinomycetes</taxon>
        <taxon>Mycobacteriales</taxon>
        <taxon>Mycobacteriaceae</taxon>
        <taxon>Mycobacterium</taxon>
    </lineage>
</organism>